<organism evidence="1">
    <name type="scientific">marine sediment metagenome</name>
    <dbReference type="NCBI Taxonomy" id="412755"/>
    <lineage>
        <taxon>unclassified sequences</taxon>
        <taxon>metagenomes</taxon>
        <taxon>ecological metagenomes</taxon>
    </lineage>
</organism>
<reference evidence="1" key="1">
    <citation type="journal article" date="2014" name="Front. Microbiol.">
        <title>High frequency of phylogenetically diverse reductive dehalogenase-homologous genes in deep subseafloor sedimentary metagenomes.</title>
        <authorList>
            <person name="Kawai M."/>
            <person name="Futagami T."/>
            <person name="Toyoda A."/>
            <person name="Takaki Y."/>
            <person name="Nishi S."/>
            <person name="Hori S."/>
            <person name="Arai W."/>
            <person name="Tsubouchi T."/>
            <person name="Morono Y."/>
            <person name="Uchiyama I."/>
            <person name="Ito T."/>
            <person name="Fujiyama A."/>
            <person name="Inagaki F."/>
            <person name="Takami H."/>
        </authorList>
    </citation>
    <scope>NUCLEOTIDE SEQUENCE</scope>
    <source>
        <strain evidence="1">Expedition CK06-06</strain>
    </source>
</reference>
<dbReference type="EMBL" id="BARU01010699">
    <property type="protein sequence ID" value="GAH36166.1"/>
    <property type="molecule type" value="Genomic_DNA"/>
</dbReference>
<protein>
    <submittedName>
        <fullName evidence="1">Uncharacterized protein</fullName>
    </submittedName>
</protein>
<name>X1ES02_9ZZZZ</name>
<accession>X1ES02</accession>
<dbReference type="AlphaFoldDB" id="X1ES02"/>
<feature type="non-terminal residue" evidence="1">
    <location>
        <position position="60"/>
    </location>
</feature>
<comment type="caution">
    <text evidence="1">The sequence shown here is derived from an EMBL/GenBank/DDBJ whole genome shotgun (WGS) entry which is preliminary data.</text>
</comment>
<proteinExistence type="predicted"/>
<evidence type="ECO:0000313" key="1">
    <source>
        <dbReference type="EMBL" id="GAH36166.1"/>
    </source>
</evidence>
<sequence length="60" mass="6869">MPVGLVIMKWDDRAGTEIFFRILDEEQLPFSEKFSIIASETSTGVFRYQFNTSQYSLNGG</sequence>
<gene>
    <name evidence="1" type="ORF">S03H2_20320</name>
</gene>